<dbReference type="Proteomes" id="UP001500221">
    <property type="component" value="Unassembled WGS sequence"/>
</dbReference>
<dbReference type="SUPFAM" id="SSF52540">
    <property type="entry name" value="P-loop containing nucleoside triphosphate hydrolases"/>
    <property type="match status" value="1"/>
</dbReference>
<dbReference type="EMBL" id="BAABKG010000002">
    <property type="protein sequence ID" value="GAA5145819.1"/>
    <property type="molecule type" value="Genomic_DNA"/>
</dbReference>
<evidence type="ECO:0000256" key="4">
    <source>
        <dbReference type="ARBA" id="ARBA00023134"/>
    </source>
</evidence>
<dbReference type="Gene3D" id="3.40.50.11060">
    <property type="entry name" value="GTPase HflX, N-terminal domain"/>
    <property type="match status" value="1"/>
</dbReference>
<dbReference type="InterPro" id="IPR032305">
    <property type="entry name" value="GTP-bd_M"/>
</dbReference>
<dbReference type="Pfam" id="PF16360">
    <property type="entry name" value="GTP-bdg_M"/>
    <property type="match status" value="1"/>
</dbReference>
<keyword evidence="3" id="KW-0460">Magnesium</keyword>
<dbReference type="Pfam" id="PF01926">
    <property type="entry name" value="MMR_HSR1"/>
    <property type="match status" value="1"/>
</dbReference>
<evidence type="ECO:0000256" key="6">
    <source>
        <dbReference type="SAM" id="MobiDB-lite"/>
    </source>
</evidence>
<comment type="subunit">
    <text evidence="5">Monomer. Associates with the 50S ribosomal subunit.</text>
</comment>
<comment type="subcellular location">
    <subcellularLocation>
        <location evidence="5">Cytoplasm</location>
    </subcellularLocation>
    <text evidence="5">May associate with membranes.</text>
</comment>
<dbReference type="Gene3D" id="6.10.250.2860">
    <property type="match status" value="1"/>
</dbReference>
<evidence type="ECO:0000256" key="5">
    <source>
        <dbReference type="HAMAP-Rule" id="MF_00900"/>
    </source>
</evidence>
<comment type="similarity">
    <text evidence="5">Belongs to the TRAFAC class OBG-HflX-like GTPase superfamily. HflX GTPase family.</text>
</comment>
<gene>
    <name evidence="5 8" type="primary">hflX</name>
    <name evidence="8" type="ORF">GCM10023340_15770</name>
</gene>
<dbReference type="InterPro" id="IPR025121">
    <property type="entry name" value="GTPase_HflX_N"/>
</dbReference>
<dbReference type="PANTHER" id="PTHR10229:SF0">
    <property type="entry name" value="GTP-BINDING PROTEIN 6-RELATED"/>
    <property type="match status" value="1"/>
</dbReference>
<dbReference type="HAMAP" id="MF_00900">
    <property type="entry name" value="GTPase_HflX"/>
    <property type="match status" value="1"/>
</dbReference>
<keyword evidence="5" id="KW-0963">Cytoplasm</keyword>
<sequence>MTNASQAPDFSLDAELEETADWAETDADDGDDGFVSGYADEPDPEDGGPDPTTGAMDLAERHQLRRVAGLRTELEDITEVEYRQLRLERVVLVGVWTDGTVQDAENSMAELGLLAETAGSEVLEAIYQRRGKPDPATYVGRGKVEGLAEIVKATGADTVICDGELAPSQLRNLEDRLKVKVVDRTALILDIFAQHAKSREGRAQVELAQLQYMKQRLRGWGGNLSRQAGGRVGADGGGIGGRGPGETKIETDRRRINDKIAKLRRDLAHMKGTRETKRSGRRRHQVPSVAIAGYTNAGKSSLLNRLTGAGVLVEDALFATLDPTTRRTQTADGRVYTMSDTVGFVRHLPHQLVEAFRSTLEEVAEADLILHVVDGSHPDPEGQLSAVRAVFADVDASEVPELVVINKADAADPLVLARLRQHEPHCVVVSAKTGEGIEDALRVIEGELPRPGVAFQVLLPYERGDLLDRLHQHGEIDSLDHTAEGTVIVGRANADLAGELEPYSR</sequence>
<dbReference type="PIRSF" id="PIRSF006809">
    <property type="entry name" value="GTP-binding_hflX_prd"/>
    <property type="match status" value="1"/>
</dbReference>
<reference evidence="9" key="1">
    <citation type="journal article" date="2019" name="Int. J. Syst. Evol. Microbiol.">
        <title>The Global Catalogue of Microorganisms (GCM) 10K type strain sequencing project: providing services to taxonomists for standard genome sequencing and annotation.</title>
        <authorList>
            <consortium name="The Broad Institute Genomics Platform"/>
            <consortium name="The Broad Institute Genome Sequencing Center for Infectious Disease"/>
            <person name="Wu L."/>
            <person name="Ma J."/>
        </authorList>
    </citation>
    <scope>NUCLEOTIDE SEQUENCE [LARGE SCALE GENOMIC DNA]</scope>
    <source>
        <strain evidence="9">JCM 18459</strain>
    </source>
</reference>
<dbReference type="Gene3D" id="3.40.50.300">
    <property type="entry name" value="P-loop containing nucleotide triphosphate hydrolases"/>
    <property type="match status" value="1"/>
</dbReference>
<dbReference type="Pfam" id="PF13167">
    <property type="entry name" value="GTP-bdg_N"/>
    <property type="match status" value="1"/>
</dbReference>
<keyword evidence="1" id="KW-0479">Metal-binding</keyword>
<dbReference type="NCBIfam" id="TIGR03156">
    <property type="entry name" value="GTP_HflX"/>
    <property type="match status" value="1"/>
</dbReference>
<protein>
    <recommendedName>
        <fullName evidence="5">GTPase HflX</fullName>
    </recommendedName>
    <alternativeName>
        <fullName evidence="5">GTP-binding protein HflX</fullName>
    </alternativeName>
</protein>
<dbReference type="CDD" id="cd01878">
    <property type="entry name" value="HflX"/>
    <property type="match status" value="1"/>
</dbReference>
<dbReference type="RefSeq" id="WP_345456612.1">
    <property type="nucleotide sequence ID" value="NZ_BAABKG010000002.1"/>
</dbReference>
<feature type="domain" description="Hflx-type G" evidence="7">
    <location>
        <begin position="287"/>
        <end position="453"/>
    </location>
</feature>
<evidence type="ECO:0000313" key="8">
    <source>
        <dbReference type="EMBL" id="GAA5145819.1"/>
    </source>
</evidence>
<dbReference type="InterPro" id="IPR016496">
    <property type="entry name" value="GTPase_HflX"/>
</dbReference>
<dbReference type="PRINTS" id="PR00326">
    <property type="entry name" value="GTP1OBG"/>
</dbReference>
<keyword evidence="2 5" id="KW-0547">Nucleotide-binding</keyword>
<dbReference type="InterPro" id="IPR042108">
    <property type="entry name" value="GTPase_HflX_N_sf"/>
</dbReference>
<evidence type="ECO:0000313" key="9">
    <source>
        <dbReference type="Proteomes" id="UP001500221"/>
    </source>
</evidence>
<keyword evidence="9" id="KW-1185">Reference proteome</keyword>
<evidence type="ECO:0000256" key="1">
    <source>
        <dbReference type="ARBA" id="ARBA00022723"/>
    </source>
</evidence>
<name>A0ABP9PFQ0_9ACTN</name>
<keyword evidence="4 5" id="KW-0342">GTP-binding</keyword>
<evidence type="ECO:0000259" key="7">
    <source>
        <dbReference type="PROSITE" id="PS51705"/>
    </source>
</evidence>
<evidence type="ECO:0000256" key="2">
    <source>
        <dbReference type="ARBA" id="ARBA00022741"/>
    </source>
</evidence>
<proteinExistence type="inferred from homology"/>
<dbReference type="InterPro" id="IPR030394">
    <property type="entry name" value="G_HFLX_dom"/>
</dbReference>
<dbReference type="PROSITE" id="PS51705">
    <property type="entry name" value="G_HFLX"/>
    <property type="match status" value="1"/>
</dbReference>
<dbReference type="InterPro" id="IPR027417">
    <property type="entry name" value="P-loop_NTPase"/>
</dbReference>
<organism evidence="8 9">
    <name type="scientific">Nocardioides marinquilinus</name>
    <dbReference type="NCBI Taxonomy" id="1210400"/>
    <lineage>
        <taxon>Bacteria</taxon>
        <taxon>Bacillati</taxon>
        <taxon>Actinomycetota</taxon>
        <taxon>Actinomycetes</taxon>
        <taxon>Propionibacteriales</taxon>
        <taxon>Nocardioidaceae</taxon>
        <taxon>Nocardioides</taxon>
    </lineage>
</organism>
<feature type="compositionally biased region" description="Acidic residues" evidence="6">
    <location>
        <begin position="12"/>
        <end position="32"/>
    </location>
</feature>
<feature type="region of interest" description="Disordered" evidence="6">
    <location>
        <begin position="1"/>
        <end position="55"/>
    </location>
</feature>
<dbReference type="InterPro" id="IPR006073">
    <property type="entry name" value="GTP-bd"/>
</dbReference>
<comment type="function">
    <text evidence="5">GTPase that associates with the 50S ribosomal subunit and may have a role during protein synthesis or ribosome biogenesis.</text>
</comment>
<comment type="caution">
    <text evidence="8">The sequence shown here is derived from an EMBL/GenBank/DDBJ whole genome shotgun (WGS) entry which is preliminary data.</text>
</comment>
<evidence type="ECO:0000256" key="3">
    <source>
        <dbReference type="ARBA" id="ARBA00022842"/>
    </source>
</evidence>
<accession>A0ABP9PFQ0</accession>
<dbReference type="PANTHER" id="PTHR10229">
    <property type="entry name" value="GTP-BINDING PROTEIN HFLX"/>
    <property type="match status" value="1"/>
</dbReference>